<dbReference type="PANTHER" id="PTHR43762">
    <property type="entry name" value="L-GULONOLACTONE OXIDASE"/>
    <property type="match status" value="1"/>
</dbReference>
<keyword evidence="1" id="KW-0274">FAD</keyword>
<dbReference type="PROSITE" id="PS51387">
    <property type="entry name" value="FAD_PCMH"/>
    <property type="match status" value="1"/>
</dbReference>
<dbReference type="SUPFAM" id="SSF56176">
    <property type="entry name" value="FAD-binding/transporter-associated domain-like"/>
    <property type="match status" value="1"/>
</dbReference>
<dbReference type="EMBL" id="QOKV01000034">
    <property type="protein sequence ID" value="KAA0677441.1"/>
    <property type="molecule type" value="Genomic_DNA"/>
</dbReference>
<dbReference type="InterPro" id="IPR016169">
    <property type="entry name" value="FAD-bd_PCMH_sub2"/>
</dbReference>
<dbReference type="AlphaFoldDB" id="A0A6L3AUJ3"/>
<keyword evidence="1" id="KW-0285">Flavoprotein</keyword>
<name>A0A6L3AUJ3_AZOBR</name>
<dbReference type="InterPro" id="IPR006094">
    <property type="entry name" value="Oxid_FAD_bind_N"/>
</dbReference>
<dbReference type="GO" id="GO:0071949">
    <property type="term" value="F:FAD binding"/>
    <property type="evidence" value="ECO:0007669"/>
    <property type="project" value="InterPro"/>
</dbReference>
<dbReference type="Gene3D" id="3.30.465.10">
    <property type="match status" value="1"/>
</dbReference>
<dbReference type="RefSeq" id="WP_149167985.1">
    <property type="nucleotide sequence ID" value="NZ_QOKV01000034.1"/>
</dbReference>
<protein>
    <submittedName>
        <fullName evidence="3">FAD-binding oxidoreductase</fullName>
    </submittedName>
</protein>
<proteinExistence type="predicted"/>
<dbReference type="Pfam" id="PF01565">
    <property type="entry name" value="FAD_binding_4"/>
    <property type="match status" value="1"/>
</dbReference>
<evidence type="ECO:0000313" key="4">
    <source>
        <dbReference type="Proteomes" id="UP000476837"/>
    </source>
</evidence>
<dbReference type="InterPro" id="IPR016166">
    <property type="entry name" value="FAD-bd_PCMH"/>
</dbReference>
<dbReference type="PANTHER" id="PTHR43762:SF5">
    <property type="entry name" value="FAD-BINDING PCMH-TYPE DOMAIN-CONTAINING PROTEIN"/>
    <property type="match status" value="1"/>
</dbReference>
<dbReference type="Proteomes" id="UP000476837">
    <property type="component" value="Unassembled WGS sequence"/>
</dbReference>
<accession>A0A6L3AUJ3</accession>
<comment type="caution">
    <text evidence="3">The sequence shown here is derived from an EMBL/GenBank/DDBJ whole genome shotgun (WGS) entry which is preliminary data.</text>
</comment>
<evidence type="ECO:0000256" key="1">
    <source>
        <dbReference type="ARBA" id="ARBA00022827"/>
    </source>
</evidence>
<dbReference type="GO" id="GO:0016899">
    <property type="term" value="F:oxidoreductase activity, acting on the CH-OH group of donors, oxygen as acceptor"/>
    <property type="evidence" value="ECO:0007669"/>
    <property type="project" value="InterPro"/>
</dbReference>
<sequence>MSGLAPVPPVPFSAPRSDDTGFGARVGAAWPDAPQAAVELASFDGGLRATASLQRPDRYSFFQPSSASPRPAIPRGSGLSYAAASFGAGSTSITLDRFDRVLDFDGAQGIVEVEAGITLLALFRFLAGRGYHLPVQPGHGRISVGGCIGADVHGKNHARDGTFISQVESLRLFHPRHGIVELSPSREPELFRATCGGYGLTGVIVSARLRAKPLPGMVARMTAHTIADAAAAAALLGTLAWESDGVYSWHDCAAPGRGFGRGHVVSVAFTNDAPPAGDVRPVQPAALSASWRSVLPVGLLTPVTTRLMTAAYGALQRRAATPRAIDVERCFFPLHGSEAYFRLFGRAGFHESQVIVPMERFADYIEGVRRASAHARIPIALASGKLFAGESDLLRFSGTGLCFAINLPRRRGSAGMMERLDELTLELGGRPNIIKDSRLPRAVVEATYPGYDRFKAILRHWDPDRTFRSELSERLGL</sequence>
<dbReference type="InterPro" id="IPR036318">
    <property type="entry name" value="FAD-bd_PCMH-like_sf"/>
</dbReference>
<organism evidence="3 4">
    <name type="scientific">Azospirillum brasilense</name>
    <dbReference type="NCBI Taxonomy" id="192"/>
    <lineage>
        <taxon>Bacteria</taxon>
        <taxon>Pseudomonadati</taxon>
        <taxon>Pseudomonadota</taxon>
        <taxon>Alphaproteobacteria</taxon>
        <taxon>Rhodospirillales</taxon>
        <taxon>Azospirillaceae</taxon>
        <taxon>Azospirillum</taxon>
    </lineage>
</organism>
<feature type="domain" description="FAD-binding PCMH-type" evidence="2">
    <location>
        <begin position="30"/>
        <end position="214"/>
    </location>
</feature>
<evidence type="ECO:0000313" key="3">
    <source>
        <dbReference type="EMBL" id="KAA0677441.1"/>
    </source>
</evidence>
<evidence type="ECO:0000259" key="2">
    <source>
        <dbReference type="PROSITE" id="PS51387"/>
    </source>
</evidence>
<gene>
    <name evidence="3" type="ORF">DS837_29265</name>
</gene>
<dbReference type="InterPro" id="IPR010031">
    <property type="entry name" value="FAD_lactone_oxidase-like"/>
</dbReference>
<reference evidence="3 4" key="1">
    <citation type="submission" date="2018-07" db="EMBL/GenBank/DDBJ databases">
        <title>Genome sequence of Roseomonas fauriae ATCC 49958.</title>
        <authorList>
            <person name="Sant'Anna F.H."/>
            <person name="Baldani J.I."/>
            <person name="Zilli J.E."/>
            <person name="Reis V.M."/>
            <person name="Hartmann A."/>
            <person name="Cruz L."/>
            <person name="de Souza E.M."/>
            <person name="de Oliveira Pedrosa F."/>
            <person name="Passaglia L.M.P."/>
        </authorList>
    </citation>
    <scope>NUCLEOTIDE SEQUENCE [LARGE SCALE GENOMIC DNA]</scope>
    <source>
        <strain evidence="3 4">ATCC 49958</strain>
    </source>
</reference>